<evidence type="ECO:0000256" key="1">
    <source>
        <dbReference type="SAM" id="Phobius"/>
    </source>
</evidence>
<dbReference type="Proteomes" id="UP001589769">
    <property type="component" value="Unassembled WGS sequence"/>
</dbReference>
<proteinExistence type="predicted"/>
<dbReference type="Pfam" id="PF06097">
    <property type="entry name" value="DUF945"/>
    <property type="match status" value="1"/>
</dbReference>
<name>A0ABV6HXQ5_9PAST</name>
<dbReference type="InterPro" id="IPR010352">
    <property type="entry name" value="DUF945"/>
</dbReference>
<evidence type="ECO:0000313" key="3">
    <source>
        <dbReference type="Proteomes" id="UP001589769"/>
    </source>
</evidence>
<protein>
    <submittedName>
        <fullName evidence="2">YdgA family protein</fullName>
    </submittedName>
</protein>
<comment type="caution">
    <text evidence="2">The sequence shown here is derived from an EMBL/GenBank/DDBJ whole genome shotgun (WGS) entry which is preliminary data.</text>
</comment>
<keyword evidence="1" id="KW-0812">Transmembrane</keyword>
<gene>
    <name evidence="2" type="ORF">ACFFHT_07565</name>
</gene>
<keyword evidence="1" id="KW-1133">Transmembrane helix</keyword>
<sequence length="465" mass="53418">MQKKWAIIPAVIIVLGGVWIGGAWYTGKQIEQNYPERIAAINQNKFLQIENVKFQRHFFSSEMQYEVKIGDKSFPVQSNIYHGPFPTNMLSHLSFQPLIASAETTVIKNQQTEPFFKLFSKEQPLLLTTNVGYQQQFNLNLDISSGKLQTEKEQAKWSDSQFQFTLDKDKNIHYRAALKHLDLNIAPEPYAKPTQVLLDEFDTQGDLQLTNWQYLPIGKGTTSLKLFQLSQSLSENVLATVTYQDPVSNFEFSKNGDFYAIKGDSTIKDFLINQQSLFSQKSKIELNHLQGDALVKIIDASLENNQPAFEQALQTVLMNHPQLIIEPLQAYNSHGKFALNTNIQLANANFKQVLNRGKIEEIFDKFTFSLILDKDFQKQYIANLIKISFSNAQYPEKTVNEQKLQDTQNDIQRLLQEQVAKGILTETDKSYELNFEQREGKFYLNQQEIPKEVLLFGLLQLFAGF</sequence>
<keyword evidence="3" id="KW-1185">Reference proteome</keyword>
<dbReference type="EMBL" id="JBHLWA010000033">
    <property type="protein sequence ID" value="MFC0323414.1"/>
    <property type="molecule type" value="Genomic_DNA"/>
</dbReference>
<evidence type="ECO:0000313" key="2">
    <source>
        <dbReference type="EMBL" id="MFC0323414.1"/>
    </source>
</evidence>
<keyword evidence="1" id="KW-0472">Membrane</keyword>
<reference evidence="2 3" key="1">
    <citation type="submission" date="2024-09" db="EMBL/GenBank/DDBJ databases">
        <authorList>
            <person name="Sun Q."/>
            <person name="Mori K."/>
        </authorList>
    </citation>
    <scope>NUCLEOTIDE SEQUENCE [LARGE SCALE GENOMIC DNA]</scope>
    <source>
        <strain evidence="2 3">CCM 7538</strain>
    </source>
</reference>
<feature type="transmembrane region" description="Helical" evidence="1">
    <location>
        <begin position="7"/>
        <end position="27"/>
    </location>
</feature>
<accession>A0ABV6HXQ5</accession>
<dbReference type="RefSeq" id="WP_382374982.1">
    <property type="nucleotide sequence ID" value="NZ_JBHLWA010000033.1"/>
</dbReference>
<organism evidence="2 3">
    <name type="scientific">Gallibacterium melopsittaci</name>
    <dbReference type="NCBI Taxonomy" id="516063"/>
    <lineage>
        <taxon>Bacteria</taxon>
        <taxon>Pseudomonadati</taxon>
        <taxon>Pseudomonadota</taxon>
        <taxon>Gammaproteobacteria</taxon>
        <taxon>Pasteurellales</taxon>
        <taxon>Pasteurellaceae</taxon>
        <taxon>Gallibacterium</taxon>
    </lineage>
</organism>